<organism evidence="2 3">
    <name type="scientific">Clostridium bovifaecis</name>
    <dbReference type="NCBI Taxonomy" id="2184719"/>
    <lineage>
        <taxon>Bacteria</taxon>
        <taxon>Bacillati</taxon>
        <taxon>Bacillota</taxon>
        <taxon>Clostridia</taxon>
        <taxon>Eubacteriales</taxon>
        <taxon>Clostridiaceae</taxon>
        <taxon>Clostridium</taxon>
    </lineage>
</organism>
<keyword evidence="1" id="KW-0812">Transmembrane</keyword>
<keyword evidence="3" id="KW-1185">Reference proteome</keyword>
<evidence type="ECO:0000256" key="1">
    <source>
        <dbReference type="SAM" id="Phobius"/>
    </source>
</evidence>
<accession>A0A6I6EWT5</accession>
<protein>
    <submittedName>
        <fullName evidence="2">Uncharacterized protein</fullName>
    </submittedName>
</protein>
<proteinExistence type="predicted"/>
<evidence type="ECO:0000313" key="2">
    <source>
        <dbReference type="EMBL" id="QGU96810.1"/>
    </source>
</evidence>
<sequence>MVLITLINSILAALIKQKAIDPSKVTNVFIFLGTPIIAVGLGVIGAIYGLAGKMNRQDVINEMEKGIKSAGIMCSYLF</sequence>
<evidence type="ECO:0000313" key="3">
    <source>
        <dbReference type="Proteomes" id="UP000422764"/>
    </source>
</evidence>
<reference evidence="2 3" key="1">
    <citation type="submission" date="2019-12" db="EMBL/GenBank/DDBJ databases">
        <title>Genome sequenceing of Clostridium bovifaecis.</title>
        <authorList>
            <person name="Yao Y."/>
        </authorList>
    </citation>
    <scope>NUCLEOTIDE SEQUENCE [LARGE SCALE GENOMIC DNA]</scope>
    <source>
        <strain evidence="2 3">BXX</strain>
    </source>
</reference>
<gene>
    <name evidence="2" type="ORF">GOM49_06665</name>
</gene>
<keyword evidence="1" id="KW-1133">Transmembrane helix</keyword>
<keyword evidence="1" id="KW-0472">Membrane</keyword>
<dbReference type="AlphaFoldDB" id="A0A6I6EWT5"/>
<feature type="transmembrane region" description="Helical" evidence="1">
    <location>
        <begin position="28"/>
        <end position="51"/>
    </location>
</feature>
<dbReference type="EMBL" id="CP046522">
    <property type="protein sequence ID" value="QGU96810.1"/>
    <property type="molecule type" value="Genomic_DNA"/>
</dbReference>
<dbReference type="Proteomes" id="UP000422764">
    <property type="component" value="Chromosome"/>
</dbReference>
<name>A0A6I6EWT5_9CLOT</name>